<organism evidence="1 2">
    <name type="scientific">Coprobacter tertius</name>
    <dbReference type="NCBI Taxonomy" id="2944915"/>
    <lineage>
        <taxon>Bacteria</taxon>
        <taxon>Pseudomonadati</taxon>
        <taxon>Bacteroidota</taxon>
        <taxon>Bacteroidia</taxon>
        <taxon>Bacteroidales</taxon>
        <taxon>Barnesiellaceae</taxon>
        <taxon>Coprobacter</taxon>
    </lineage>
</organism>
<evidence type="ECO:0000313" key="1">
    <source>
        <dbReference type="EMBL" id="MCP9611592.1"/>
    </source>
</evidence>
<dbReference type="EMBL" id="JANDHW010000004">
    <property type="protein sequence ID" value="MCP9611592.1"/>
    <property type="molecule type" value="Genomic_DNA"/>
</dbReference>
<dbReference type="RefSeq" id="WP_255026464.1">
    <property type="nucleotide sequence ID" value="NZ_JANDHW010000004.1"/>
</dbReference>
<dbReference type="NCBIfam" id="NF033711">
    <property type="entry name" value="T9SS_PorQ"/>
    <property type="match status" value="1"/>
</dbReference>
<accession>A0ABT1MG30</accession>
<dbReference type="Proteomes" id="UP001205603">
    <property type="component" value="Unassembled WGS sequence"/>
</dbReference>
<sequence>MLELNLMRMNRIFFCLLCCLFYNLQGWSQEGKSSYDFLNLPVSTHVNALGGNNISIIEEDVAVTNQNPALLGPEMDLQLNLNYMRYVAGINIAGFTFAKAAGDRGAWAAGLQYLGYGEMKLTEPDGSITGKFNPKDIIFNGIYSHDLNDRWRGGINAKLVYSQYEQYSALALCVDLGVNYYNPEKDLSMSILVKNAGGQLKRFNDKFERMPWDIQLGLSKTLDHAPFRFSVTAQHLTRWKLPYTYLDSNLNNNEGDLKEKNNFASNLFRHLIFAVDYIPSQNLYIAIGYNYKTRTDMKSYNRNFLSGFTAGAGIKVRMFSIGASVAQHHKGGTSFMFNLNTNLNDLLGSR</sequence>
<protein>
    <submittedName>
        <fullName evidence="1">Type IX secretion system protein PorQ</fullName>
    </submittedName>
</protein>
<gene>
    <name evidence="1" type="primary">porQ</name>
    <name evidence="1" type="ORF">NMU02_05755</name>
</gene>
<proteinExistence type="predicted"/>
<reference evidence="1 2" key="1">
    <citation type="submission" date="2022-07" db="EMBL/GenBank/DDBJ databases">
        <title>Fecal culturing of patients with breast cancer.</title>
        <authorList>
            <person name="Teng N.M.Y."/>
            <person name="Kiu R."/>
            <person name="Evans R."/>
            <person name="Baker D.J."/>
            <person name="Zenner C."/>
            <person name="Robinson S.D."/>
            <person name="Hall L.J."/>
        </authorList>
    </citation>
    <scope>NUCLEOTIDE SEQUENCE [LARGE SCALE GENOMIC DNA]</scope>
    <source>
        <strain evidence="1 2">LH1063</strain>
    </source>
</reference>
<evidence type="ECO:0000313" key="2">
    <source>
        <dbReference type="Proteomes" id="UP001205603"/>
    </source>
</evidence>
<dbReference type="NCBIfam" id="NF033709">
    <property type="entry name" value="PorV_fam"/>
    <property type="match status" value="1"/>
</dbReference>
<comment type="caution">
    <text evidence="1">The sequence shown here is derived from an EMBL/GenBank/DDBJ whole genome shotgun (WGS) entry which is preliminary data.</text>
</comment>
<keyword evidence="2" id="KW-1185">Reference proteome</keyword>
<name>A0ABT1MG30_9BACT</name>